<dbReference type="EMBL" id="JBIGHZ010000005">
    <property type="protein sequence ID" value="MFG6449102.1"/>
    <property type="molecule type" value="Genomic_DNA"/>
</dbReference>
<feature type="region of interest" description="Disordered" evidence="1">
    <location>
        <begin position="90"/>
        <end position="110"/>
    </location>
</feature>
<reference evidence="3 4" key="1">
    <citation type="submission" date="2024-08" db="EMBL/GenBank/DDBJ databases">
        <authorList>
            <person name="Lu H."/>
        </authorList>
    </citation>
    <scope>NUCLEOTIDE SEQUENCE [LARGE SCALE GENOMIC DNA]</scope>
    <source>
        <strain evidence="3 4">BYS180W</strain>
    </source>
</reference>
<proteinExistence type="predicted"/>
<dbReference type="InterPro" id="IPR001387">
    <property type="entry name" value="Cro/C1-type_HTH"/>
</dbReference>
<dbReference type="Gene3D" id="1.10.260.40">
    <property type="entry name" value="lambda repressor-like DNA-binding domains"/>
    <property type="match status" value="1"/>
</dbReference>
<dbReference type="CDD" id="cd00093">
    <property type="entry name" value="HTH_XRE"/>
    <property type="match status" value="1"/>
</dbReference>
<organism evidence="3 4">
    <name type="scientific">Roseateles rivi</name>
    <dbReference type="NCBI Taxonomy" id="3299028"/>
    <lineage>
        <taxon>Bacteria</taxon>
        <taxon>Pseudomonadati</taxon>
        <taxon>Pseudomonadota</taxon>
        <taxon>Betaproteobacteria</taxon>
        <taxon>Burkholderiales</taxon>
        <taxon>Sphaerotilaceae</taxon>
        <taxon>Roseateles</taxon>
    </lineage>
</organism>
<evidence type="ECO:0000313" key="4">
    <source>
        <dbReference type="Proteomes" id="UP001606099"/>
    </source>
</evidence>
<dbReference type="RefSeq" id="WP_394461989.1">
    <property type="nucleotide sequence ID" value="NZ_JBIGHZ010000005.1"/>
</dbReference>
<dbReference type="PROSITE" id="PS50943">
    <property type="entry name" value="HTH_CROC1"/>
    <property type="match status" value="1"/>
</dbReference>
<evidence type="ECO:0000313" key="3">
    <source>
        <dbReference type="EMBL" id="MFG6449102.1"/>
    </source>
</evidence>
<accession>A0ABW7FXR9</accession>
<evidence type="ECO:0000256" key="1">
    <source>
        <dbReference type="SAM" id="MobiDB-lite"/>
    </source>
</evidence>
<dbReference type="SUPFAM" id="SSF47413">
    <property type="entry name" value="lambda repressor-like DNA-binding domains"/>
    <property type="match status" value="1"/>
</dbReference>
<keyword evidence="4" id="KW-1185">Reference proteome</keyword>
<name>A0ABW7FXR9_9BURK</name>
<feature type="domain" description="HTH cro/C1-type" evidence="2">
    <location>
        <begin position="17"/>
        <end position="71"/>
    </location>
</feature>
<dbReference type="Pfam" id="PF01381">
    <property type="entry name" value="HTH_3"/>
    <property type="match status" value="1"/>
</dbReference>
<dbReference type="SMART" id="SM00530">
    <property type="entry name" value="HTH_XRE"/>
    <property type="match status" value="1"/>
</dbReference>
<comment type="caution">
    <text evidence="3">The sequence shown here is derived from an EMBL/GenBank/DDBJ whole genome shotgun (WGS) entry which is preliminary data.</text>
</comment>
<dbReference type="Proteomes" id="UP001606099">
    <property type="component" value="Unassembled WGS sequence"/>
</dbReference>
<evidence type="ECO:0000259" key="2">
    <source>
        <dbReference type="PROSITE" id="PS50943"/>
    </source>
</evidence>
<protein>
    <submittedName>
        <fullName evidence="3">Helix-turn-helix domain-containing protein</fullName>
    </submittedName>
</protein>
<dbReference type="InterPro" id="IPR010982">
    <property type="entry name" value="Lambda_DNA-bd_dom_sf"/>
</dbReference>
<sequence length="110" mass="12776">MHKSIHSRQHDVFLLLLRRSRESVRLRQLDLAQLLGRDQTMVSRVERGSRKLDIIELRAWLRALDVNFIDFMLELDVSLATHTSIDPRLTSASKSASARVHFSSGRRRAR</sequence>
<gene>
    <name evidence="3" type="ORF">ACG0Z6_12760</name>
</gene>